<feature type="region of interest" description="Disordered" evidence="1">
    <location>
        <begin position="21"/>
        <end position="47"/>
    </location>
</feature>
<feature type="signal peptide" evidence="2">
    <location>
        <begin position="1"/>
        <end position="21"/>
    </location>
</feature>
<evidence type="ECO:0000313" key="4">
    <source>
        <dbReference type="Proteomes" id="UP000245910"/>
    </source>
</evidence>
<dbReference type="Proteomes" id="UP000245910">
    <property type="component" value="Chromosome III"/>
</dbReference>
<proteinExistence type="predicted"/>
<feature type="compositionally biased region" description="Low complexity" evidence="1">
    <location>
        <begin position="38"/>
        <end position="47"/>
    </location>
</feature>
<evidence type="ECO:0000256" key="1">
    <source>
        <dbReference type="SAM" id="MobiDB-lite"/>
    </source>
</evidence>
<sequence>MRSRIVCSLIAVTSLLSGAAAGPCKPSRTLTLPTSAPEDSSSSTSEVTSSIVVDTALSLTLDTILSSVTDDASLSTASEYVITSTDISLSMLTDDALSFTTDTSKIWTSTTGTAALTTETTSSIETSSSTGESSTTISEAITTTEISTMATEAITTTTQATTTNGAPSVIPTFSLQAADSAGKALTGSSFSNIYLTAESNSFYETGDFHIETSTNRLMVGDKYASVSTSRSNILAARTATSVTTNNYLFISCTPPVQFGQKLECVVEGTSRTLFFVSSSEEILAYIYLVAPENPLGTTVTALSLIVVEV</sequence>
<keyword evidence="4" id="KW-1185">Reference proteome</keyword>
<protein>
    <submittedName>
        <fullName evidence="3">Uncharacterized protein</fullName>
    </submittedName>
</protein>
<reference evidence="4" key="1">
    <citation type="submission" date="2014-10" db="EMBL/GenBank/DDBJ databases">
        <authorList>
            <person name="King R."/>
        </authorList>
    </citation>
    <scope>NUCLEOTIDE SEQUENCE [LARGE SCALE GENOMIC DNA]</scope>
    <source>
        <strain evidence="4">A3/5</strain>
    </source>
</reference>
<dbReference type="EMBL" id="LN649231">
    <property type="protein sequence ID" value="CEI68024.1"/>
    <property type="molecule type" value="Genomic_DNA"/>
</dbReference>
<accession>A0A2L2TAP6</accession>
<keyword evidence="2" id="KW-0732">Signal</keyword>
<organism evidence="3 4">
    <name type="scientific">Fusarium venenatum</name>
    <dbReference type="NCBI Taxonomy" id="56646"/>
    <lineage>
        <taxon>Eukaryota</taxon>
        <taxon>Fungi</taxon>
        <taxon>Dikarya</taxon>
        <taxon>Ascomycota</taxon>
        <taxon>Pezizomycotina</taxon>
        <taxon>Sordariomycetes</taxon>
        <taxon>Hypocreomycetidae</taxon>
        <taxon>Hypocreales</taxon>
        <taxon>Nectriaceae</taxon>
        <taxon>Fusarium</taxon>
    </lineage>
</organism>
<name>A0A2L2TAP6_9HYPO</name>
<feature type="region of interest" description="Disordered" evidence="1">
    <location>
        <begin position="119"/>
        <end position="138"/>
    </location>
</feature>
<evidence type="ECO:0000256" key="2">
    <source>
        <dbReference type="SAM" id="SignalP"/>
    </source>
</evidence>
<evidence type="ECO:0000313" key="3">
    <source>
        <dbReference type="EMBL" id="CEI68024.1"/>
    </source>
</evidence>
<feature type="chain" id="PRO_5014785547" evidence="2">
    <location>
        <begin position="22"/>
        <end position="309"/>
    </location>
</feature>
<dbReference type="AlphaFoldDB" id="A0A2L2TAP6"/>